<evidence type="ECO:0000256" key="3">
    <source>
        <dbReference type="ARBA" id="ARBA00022737"/>
    </source>
</evidence>
<comment type="caution">
    <text evidence="8">The sequence shown here is derived from an EMBL/GenBank/DDBJ whole genome shotgun (WGS) entry which is preliminary data.</text>
</comment>
<dbReference type="SUPFAM" id="SSF57903">
    <property type="entry name" value="FYVE/PHD zinc finger"/>
    <property type="match status" value="1"/>
</dbReference>
<dbReference type="GO" id="GO:0005634">
    <property type="term" value="C:nucleus"/>
    <property type="evidence" value="ECO:0007669"/>
    <property type="project" value="UniProtKB-SubCell"/>
</dbReference>
<evidence type="ECO:0000313" key="7">
    <source>
        <dbReference type="EMBL" id="OBS65248.1"/>
    </source>
</evidence>
<keyword evidence="6" id="KW-0539">Nucleus</keyword>
<dbReference type="PROSITE" id="PS01359">
    <property type="entry name" value="ZF_PHD_1"/>
    <property type="match status" value="1"/>
</dbReference>
<evidence type="ECO:0000256" key="5">
    <source>
        <dbReference type="ARBA" id="ARBA00022833"/>
    </source>
</evidence>
<keyword evidence="2" id="KW-0479">Metal-binding</keyword>
<dbReference type="GO" id="GO:0044545">
    <property type="term" value="C:NSL complex"/>
    <property type="evidence" value="ECO:0007669"/>
    <property type="project" value="TreeGrafter"/>
</dbReference>
<dbReference type="InterPro" id="IPR011011">
    <property type="entry name" value="Znf_FYVE_PHD"/>
</dbReference>
<evidence type="ECO:0000256" key="6">
    <source>
        <dbReference type="ARBA" id="ARBA00023242"/>
    </source>
</evidence>
<feature type="non-terminal residue" evidence="8">
    <location>
        <position position="1"/>
    </location>
</feature>
<keyword evidence="9" id="KW-1185">Reference proteome</keyword>
<evidence type="ECO:0000313" key="9">
    <source>
        <dbReference type="Proteomes" id="UP000092124"/>
    </source>
</evidence>
<name>A0A1A6HYS0_NEOLE</name>
<dbReference type="PANTHER" id="PTHR15856:SF26">
    <property type="entry name" value="PHD FINGER PROTEIN 20-LIKE PROTEIN 1"/>
    <property type="match status" value="1"/>
</dbReference>
<dbReference type="InterPro" id="IPR013083">
    <property type="entry name" value="Znf_RING/FYVE/PHD"/>
</dbReference>
<dbReference type="Pfam" id="PF20826">
    <property type="entry name" value="PHD_5"/>
    <property type="match status" value="1"/>
</dbReference>
<dbReference type="GO" id="GO:0008270">
    <property type="term" value="F:zinc ion binding"/>
    <property type="evidence" value="ECO:0007669"/>
    <property type="project" value="UniProtKB-KW"/>
</dbReference>
<dbReference type="EMBL" id="LZPO01007757">
    <property type="protein sequence ID" value="OBS83386.1"/>
    <property type="molecule type" value="Genomic_DNA"/>
</dbReference>
<keyword evidence="4" id="KW-0863">Zinc-finger</keyword>
<keyword evidence="5" id="KW-0862">Zinc</keyword>
<sequence length="103" mass="11858">LSDVEFLDDSSTESLLLSGDEYNQDFDSTNFEESQDEDDAINEIVRCICEMDEENGFMIQCEECLCWQHSVCMGLLEDSIPEQYICYICRDPPGEALRPVWVV</sequence>
<dbReference type="InterPro" id="IPR019786">
    <property type="entry name" value="Zinc_finger_PHD-type_CS"/>
</dbReference>
<dbReference type="STRING" id="56216.A0A1A6HYS0"/>
<protein>
    <submittedName>
        <fullName evidence="8">Uncharacterized protein</fullName>
    </submittedName>
</protein>
<organism evidence="8 9">
    <name type="scientific">Neotoma lepida</name>
    <name type="common">Desert woodrat</name>
    <dbReference type="NCBI Taxonomy" id="56216"/>
    <lineage>
        <taxon>Eukaryota</taxon>
        <taxon>Metazoa</taxon>
        <taxon>Chordata</taxon>
        <taxon>Craniata</taxon>
        <taxon>Vertebrata</taxon>
        <taxon>Euteleostomi</taxon>
        <taxon>Mammalia</taxon>
        <taxon>Eutheria</taxon>
        <taxon>Euarchontoglires</taxon>
        <taxon>Glires</taxon>
        <taxon>Rodentia</taxon>
        <taxon>Myomorpha</taxon>
        <taxon>Muroidea</taxon>
        <taxon>Cricetidae</taxon>
        <taxon>Neotominae</taxon>
        <taxon>Neotoma</taxon>
    </lineage>
</organism>
<reference evidence="8 9" key="1">
    <citation type="submission" date="2016-06" db="EMBL/GenBank/DDBJ databases">
        <title>The Draft Genome Sequence and Annotation of the Desert Woodrat Neotoma lepida.</title>
        <authorList>
            <person name="Campbell M."/>
            <person name="Oakeson K.F."/>
            <person name="Yandell M."/>
            <person name="Halpert J.R."/>
            <person name="Dearing D."/>
        </authorList>
    </citation>
    <scope>NUCLEOTIDE SEQUENCE [LARGE SCALE GENOMIC DNA]</scope>
    <source>
        <strain evidence="8">417</strain>
        <tissue evidence="8">Liver</tissue>
    </source>
</reference>
<gene>
    <name evidence="7" type="ORF">A6R68_06212</name>
    <name evidence="8" type="ORF">A6R68_22624</name>
</gene>
<keyword evidence="3" id="KW-0677">Repeat</keyword>
<dbReference type="OrthoDB" id="161570at2759"/>
<evidence type="ECO:0000256" key="4">
    <source>
        <dbReference type="ARBA" id="ARBA00022771"/>
    </source>
</evidence>
<evidence type="ECO:0000256" key="2">
    <source>
        <dbReference type="ARBA" id="ARBA00022723"/>
    </source>
</evidence>
<dbReference type="Gene3D" id="3.30.40.10">
    <property type="entry name" value="Zinc/RING finger domain, C3HC4 (zinc finger)"/>
    <property type="match status" value="1"/>
</dbReference>
<dbReference type="Proteomes" id="UP000092124">
    <property type="component" value="Unassembled WGS sequence"/>
</dbReference>
<dbReference type="EMBL" id="LZPO01096997">
    <property type="protein sequence ID" value="OBS65248.1"/>
    <property type="molecule type" value="Genomic_DNA"/>
</dbReference>
<proteinExistence type="predicted"/>
<dbReference type="InterPro" id="IPR043449">
    <property type="entry name" value="PHF20-like"/>
</dbReference>
<dbReference type="PANTHER" id="PTHR15856">
    <property type="entry name" value="PHD FINGER PROTEIN 20-RELATED"/>
    <property type="match status" value="1"/>
</dbReference>
<dbReference type="AlphaFoldDB" id="A0A1A6HYS0"/>
<evidence type="ECO:0000313" key="8">
    <source>
        <dbReference type="EMBL" id="OBS83386.1"/>
    </source>
</evidence>
<accession>A0A1A6HYS0</accession>
<comment type="subcellular location">
    <subcellularLocation>
        <location evidence="1">Nucleus</location>
    </subcellularLocation>
</comment>
<dbReference type="GO" id="GO:0006357">
    <property type="term" value="P:regulation of transcription by RNA polymerase II"/>
    <property type="evidence" value="ECO:0007669"/>
    <property type="project" value="TreeGrafter"/>
</dbReference>
<evidence type="ECO:0000256" key="1">
    <source>
        <dbReference type="ARBA" id="ARBA00004123"/>
    </source>
</evidence>